<comment type="similarity">
    <text evidence="2">Belongs to the acyl-CoA dehydrogenase family.</text>
</comment>
<feature type="domain" description="Acyl-CoA dehydrogenase/oxidase N-terminal" evidence="7">
    <location>
        <begin position="8"/>
        <end position="102"/>
    </location>
</feature>
<evidence type="ECO:0000256" key="1">
    <source>
        <dbReference type="ARBA" id="ARBA00001974"/>
    </source>
</evidence>
<evidence type="ECO:0000256" key="3">
    <source>
        <dbReference type="ARBA" id="ARBA00022630"/>
    </source>
</evidence>
<dbReference type="PANTHER" id="PTHR43884">
    <property type="entry name" value="ACYL-COA DEHYDROGENASE"/>
    <property type="match status" value="1"/>
</dbReference>
<dbReference type="Pfam" id="PF00441">
    <property type="entry name" value="Acyl-CoA_dh_1"/>
    <property type="match status" value="1"/>
</dbReference>
<protein>
    <submittedName>
        <fullName evidence="8">Acyl-CoA dehydrogenase</fullName>
    </submittedName>
</protein>
<evidence type="ECO:0000313" key="8">
    <source>
        <dbReference type="EMBL" id="CUU59296.1"/>
    </source>
</evidence>
<dbReference type="EMBL" id="FAOZ01000026">
    <property type="protein sequence ID" value="CUU59296.1"/>
    <property type="molecule type" value="Genomic_DNA"/>
</dbReference>
<keyword evidence="9" id="KW-1185">Reference proteome</keyword>
<dbReference type="AlphaFoldDB" id="A0A0S4QUM4"/>
<evidence type="ECO:0000259" key="6">
    <source>
        <dbReference type="Pfam" id="PF00441"/>
    </source>
</evidence>
<keyword evidence="4" id="KW-0274">FAD</keyword>
<dbReference type="PANTHER" id="PTHR43884:SF20">
    <property type="entry name" value="ACYL-COA DEHYDROGENASE FADE28"/>
    <property type="match status" value="1"/>
</dbReference>
<evidence type="ECO:0000313" key="9">
    <source>
        <dbReference type="Proteomes" id="UP000198802"/>
    </source>
</evidence>
<dbReference type="InterPro" id="IPR036250">
    <property type="entry name" value="AcylCo_DH-like_C"/>
</dbReference>
<dbReference type="Proteomes" id="UP000198802">
    <property type="component" value="Unassembled WGS sequence"/>
</dbReference>
<dbReference type="Gene3D" id="1.20.140.10">
    <property type="entry name" value="Butyryl-CoA Dehydrogenase, subunit A, domain 3"/>
    <property type="match status" value="1"/>
</dbReference>
<evidence type="ECO:0000256" key="2">
    <source>
        <dbReference type="ARBA" id="ARBA00009347"/>
    </source>
</evidence>
<evidence type="ECO:0000259" key="7">
    <source>
        <dbReference type="Pfam" id="PF02771"/>
    </source>
</evidence>
<gene>
    <name evidence="8" type="ORF">Ga0074812_12673</name>
</gene>
<dbReference type="Gene3D" id="1.10.540.10">
    <property type="entry name" value="Acyl-CoA dehydrogenase/oxidase, N-terminal domain"/>
    <property type="match status" value="1"/>
</dbReference>
<name>A0A0S4QUM4_9ACTN</name>
<dbReference type="CDD" id="cd00567">
    <property type="entry name" value="ACAD"/>
    <property type="match status" value="1"/>
</dbReference>
<dbReference type="GO" id="GO:0003995">
    <property type="term" value="F:acyl-CoA dehydrogenase activity"/>
    <property type="evidence" value="ECO:0007669"/>
    <property type="project" value="TreeGrafter"/>
</dbReference>
<dbReference type="InterPro" id="IPR037069">
    <property type="entry name" value="AcylCoA_DH/ox_N_sf"/>
</dbReference>
<dbReference type="GO" id="GO:0050660">
    <property type="term" value="F:flavin adenine dinucleotide binding"/>
    <property type="evidence" value="ECO:0007669"/>
    <property type="project" value="InterPro"/>
</dbReference>
<keyword evidence="5" id="KW-0560">Oxidoreductase</keyword>
<dbReference type="InterPro" id="IPR009100">
    <property type="entry name" value="AcylCoA_DH/oxidase_NM_dom_sf"/>
</dbReference>
<comment type="cofactor">
    <cofactor evidence="1">
        <name>FAD</name>
        <dbReference type="ChEBI" id="CHEBI:57692"/>
    </cofactor>
</comment>
<accession>A0A0S4QUM4</accession>
<feature type="domain" description="Acyl-CoA dehydrogenase/oxidase C-terminal" evidence="6">
    <location>
        <begin position="245"/>
        <end position="373"/>
    </location>
</feature>
<dbReference type="RefSeq" id="WP_091283267.1">
    <property type="nucleotide sequence ID" value="NZ_FAOZ01000026.1"/>
</dbReference>
<proteinExistence type="inferred from homology"/>
<keyword evidence="3" id="KW-0285">Flavoprotein</keyword>
<evidence type="ECO:0000256" key="5">
    <source>
        <dbReference type="ARBA" id="ARBA00023002"/>
    </source>
</evidence>
<sequence>MRLSLDADQVFFRDTTSKFLADQVPVAQVRRLRDDPAGFDGDYWRRGAELGWTSLLVGEEHGGGTISGDGVSDLVLVADAFGRHAAPGPLVATNVVAAALARALPAQDGTATATALAALVEGSATAAWCVAEPRPNDRLGSVTAQARIDGGSIVLSGVKRPVESAATASYLLATARTDGGLTQVLVPAGTTGLSVAPLRTVDLTRRFFTVTFDDVRLPLDAVVGMVGSAAGEVAYQRQLAAVLGTAESVGAMQAAFDLTVQWAFDRYSFGRQLASYQALKHRFADLRTWLEASHAISDAAAAALGTGAPDAPALVSAAKAFVGDYGSRLLQDCVQLHGGIGLTFEHDLHLFLRRHTVNRLLDGTPAEHRAQLADLVEKVEDEAA</sequence>
<dbReference type="SUPFAM" id="SSF47203">
    <property type="entry name" value="Acyl-CoA dehydrogenase C-terminal domain-like"/>
    <property type="match status" value="1"/>
</dbReference>
<organism evidence="8 9">
    <name type="scientific">Parafrankia irregularis</name>
    <dbReference type="NCBI Taxonomy" id="795642"/>
    <lineage>
        <taxon>Bacteria</taxon>
        <taxon>Bacillati</taxon>
        <taxon>Actinomycetota</taxon>
        <taxon>Actinomycetes</taxon>
        <taxon>Frankiales</taxon>
        <taxon>Frankiaceae</taxon>
        <taxon>Parafrankia</taxon>
    </lineage>
</organism>
<dbReference type="Gene3D" id="2.40.110.10">
    <property type="entry name" value="Butyryl-CoA Dehydrogenase, subunit A, domain 2"/>
    <property type="match status" value="1"/>
</dbReference>
<dbReference type="InterPro" id="IPR009075">
    <property type="entry name" value="AcylCo_DH/oxidase_C"/>
</dbReference>
<dbReference type="InterPro" id="IPR013786">
    <property type="entry name" value="AcylCoA_DH/ox_N"/>
</dbReference>
<evidence type="ECO:0000256" key="4">
    <source>
        <dbReference type="ARBA" id="ARBA00022827"/>
    </source>
</evidence>
<reference evidence="9" key="1">
    <citation type="submission" date="2015-11" db="EMBL/GenBank/DDBJ databases">
        <authorList>
            <person name="Varghese N."/>
        </authorList>
    </citation>
    <scope>NUCLEOTIDE SEQUENCE [LARGE SCALE GENOMIC DNA]</scope>
    <source>
        <strain evidence="9">DSM 45899</strain>
    </source>
</reference>
<dbReference type="Pfam" id="PF02771">
    <property type="entry name" value="Acyl-CoA_dh_N"/>
    <property type="match status" value="1"/>
</dbReference>
<dbReference type="InterPro" id="IPR046373">
    <property type="entry name" value="Acyl-CoA_Oxase/DH_mid-dom_sf"/>
</dbReference>
<dbReference type="SUPFAM" id="SSF56645">
    <property type="entry name" value="Acyl-CoA dehydrogenase NM domain-like"/>
    <property type="match status" value="1"/>
</dbReference>